<accession>A0A6N3SLS6</accession>
<dbReference type="AlphaFoldDB" id="A0A0D6N409"/>
<accession>A0A0D6N409</accession>
<dbReference type="EMBL" id="BAMV01000011">
    <property type="protein sequence ID" value="GAN60298.1"/>
    <property type="molecule type" value="Genomic_DNA"/>
</dbReference>
<evidence type="ECO:0000313" key="1">
    <source>
        <dbReference type="EMBL" id="GAN60298.1"/>
    </source>
</evidence>
<gene>
    <name evidence="1" type="ORF">Abci_011_028</name>
    <name evidence="2" type="ORF">ACI01nite_06040</name>
</gene>
<protein>
    <submittedName>
        <fullName evidence="1">Uncharacterized protein</fullName>
    </submittedName>
</protein>
<keyword evidence="4" id="KW-1185">Reference proteome</keyword>
<dbReference type="Proteomes" id="UP000032671">
    <property type="component" value="Unassembled WGS sequence"/>
</dbReference>
<reference evidence="2 4" key="2">
    <citation type="submission" date="2019-07" db="EMBL/GenBank/DDBJ databases">
        <title>Whole genome shotgun sequence of Acetobacter cibinongensis NBRC 16605.</title>
        <authorList>
            <person name="Hosoyama A."/>
            <person name="Uohara A."/>
            <person name="Ohji S."/>
            <person name="Ichikawa N."/>
        </authorList>
    </citation>
    <scope>NUCLEOTIDE SEQUENCE [LARGE SCALE GENOMIC DNA]</scope>
    <source>
        <strain evidence="2 4">NBRC 16605</strain>
    </source>
</reference>
<reference evidence="1 3" key="1">
    <citation type="submission" date="2012-11" db="EMBL/GenBank/DDBJ databases">
        <title>Whole genome sequence of Acetobacter cibinongensis 4H-1.</title>
        <authorList>
            <person name="Azuma Y."/>
            <person name="Higashiura N."/>
            <person name="Hirakawa H."/>
            <person name="Matsushita K."/>
        </authorList>
    </citation>
    <scope>NUCLEOTIDE SEQUENCE [LARGE SCALE GENOMIC DNA]</scope>
    <source>
        <strain evidence="1 3">4H-1</strain>
    </source>
</reference>
<comment type="caution">
    <text evidence="1">The sequence shown here is derived from an EMBL/GenBank/DDBJ whole genome shotgun (WGS) entry which is preliminary data.</text>
</comment>
<dbReference type="EMBL" id="BJVU01000002">
    <property type="protein sequence ID" value="GEL58002.1"/>
    <property type="molecule type" value="Genomic_DNA"/>
</dbReference>
<evidence type="ECO:0000313" key="4">
    <source>
        <dbReference type="Proteomes" id="UP000321891"/>
    </source>
</evidence>
<evidence type="ECO:0000313" key="3">
    <source>
        <dbReference type="Proteomes" id="UP000032671"/>
    </source>
</evidence>
<dbReference type="Proteomes" id="UP000321891">
    <property type="component" value="Unassembled WGS sequence"/>
</dbReference>
<organism evidence="1 3">
    <name type="scientific">Acetobacter cibinongensis</name>
    <dbReference type="NCBI Taxonomy" id="146475"/>
    <lineage>
        <taxon>Bacteria</taxon>
        <taxon>Pseudomonadati</taxon>
        <taxon>Pseudomonadota</taxon>
        <taxon>Alphaproteobacteria</taxon>
        <taxon>Acetobacterales</taxon>
        <taxon>Acetobacteraceae</taxon>
        <taxon>Acetobacter</taxon>
    </lineage>
</organism>
<sequence length="60" mass="6568">MLHGDNDKSSIYSGWYDPANGNAEGEGGVRHMRHSPGSKPLFRAACPDMYLCPSPVQMKC</sequence>
<name>A0A0D6N409_9PROT</name>
<proteinExistence type="predicted"/>
<evidence type="ECO:0000313" key="2">
    <source>
        <dbReference type="EMBL" id="GEL58002.1"/>
    </source>
</evidence>